<dbReference type="InterPro" id="IPR010359">
    <property type="entry name" value="IrrE_HExxH"/>
</dbReference>
<proteinExistence type="predicted"/>
<organism evidence="2 3">
    <name type="scientific">Mucilaginibacter defluvii</name>
    <dbReference type="NCBI Taxonomy" id="1196019"/>
    <lineage>
        <taxon>Bacteria</taxon>
        <taxon>Pseudomonadati</taxon>
        <taxon>Bacteroidota</taxon>
        <taxon>Sphingobacteriia</taxon>
        <taxon>Sphingobacteriales</taxon>
        <taxon>Sphingobacteriaceae</taxon>
        <taxon>Mucilaginibacter</taxon>
    </lineage>
</organism>
<dbReference type="Gene3D" id="1.10.10.2910">
    <property type="match status" value="1"/>
</dbReference>
<keyword evidence="3" id="KW-1185">Reference proteome</keyword>
<dbReference type="EMBL" id="BAABJI010000001">
    <property type="protein sequence ID" value="GAA4910585.1"/>
    <property type="molecule type" value="Genomic_DNA"/>
</dbReference>
<dbReference type="Pfam" id="PF06114">
    <property type="entry name" value="Peptidase_M78"/>
    <property type="match status" value="1"/>
</dbReference>
<protein>
    <recommendedName>
        <fullName evidence="1">IrrE N-terminal-like domain-containing protein</fullName>
    </recommendedName>
</protein>
<gene>
    <name evidence="2" type="ORF">GCM10023313_12170</name>
</gene>
<evidence type="ECO:0000313" key="3">
    <source>
        <dbReference type="Proteomes" id="UP001501436"/>
    </source>
</evidence>
<feature type="domain" description="IrrE N-terminal-like" evidence="1">
    <location>
        <begin position="74"/>
        <end position="178"/>
    </location>
</feature>
<dbReference type="Proteomes" id="UP001501436">
    <property type="component" value="Unassembled WGS sequence"/>
</dbReference>
<comment type="caution">
    <text evidence="2">The sequence shown here is derived from an EMBL/GenBank/DDBJ whole genome shotgun (WGS) entry which is preliminary data.</text>
</comment>
<evidence type="ECO:0000313" key="2">
    <source>
        <dbReference type="EMBL" id="GAA4910585.1"/>
    </source>
</evidence>
<sequence length="293" mass="33800">MISERKKNDVEKVAFDALHKSKAFGVFPTPVDKILAYADLKIDSSVDLSVVPSNFFARHSLALKRGLAKIRGVLDRREKVIYLDLQQHESKQTFVKLHEAGHELCGWQANMLKFLDDDETLDPDINDQFEAEANYFASSALFQLDIFNDKVGEYPLELATCLHLKKLFGASFHATIRRYVEHSKKRCALLVLNKESKSPFAAQCLSIRNYFQSPSFTQEWGMIEWNSNFDFDVPFVQNFLSNRKMAKNVLTIDTQTESITCDYHYFDNTYNVFVFMFPKGEVIKSRTKFVIEA</sequence>
<accession>A0ABP9FPQ6</accession>
<reference evidence="3" key="1">
    <citation type="journal article" date="2019" name="Int. J. Syst. Evol. Microbiol.">
        <title>The Global Catalogue of Microorganisms (GCM) 10K type strain sequencing project: providing services to taxonomists for standard genome sequencing and annotation.</title>
        <authorList>
            <consortium name="The Broad Institute Genomics Platform"/>
            <consortium name="The Broad Institute Genome Sequencing Center for Infectious Disease"/>
            <person name="Wu L."/>
            <person name="Ma J."/>
        </authorList>
    </citation>
    <scope>NUCLEOTIDE SEQUENCE [LARGE SCALE GENOMIC DNA]</scope>
    <source>
        <strain evidence="3">JCM 18283</strain>
    </source>
</reference>
<name>A0ABP9FPQ6_9SPHI</name>
<dbReference type="RefSeq" id="WP_292970866.1">
    <property type="nucleotide sequence ID" value="NZ_BAABJI010000001.1"/>
</dbReference>
<evidence type="ECO:0000259" key="1">
    <source>
        <dbReference type="Pfam" id="PF06114"/>
    </source>
</evidence>